<feature type="binding site" description="axial binding residue" evidence="1">
    <location>
        <position position="219"/>
    </location>
    <ligand>
        <name>heme</name>
        <dbReference type="ChEBI" id="CHEBI:30413"/>
    </ligand>
    <ligandPart>
        <name>Fe</name>
        <dbReference type="ChEBI" id="CHEBI:18248"/>
    </ligandPart>
</feature>
<dbReference type="GO" id="GO:0016705">
    <property type="term" value="F:oxidoreductase activity, acting on paired donors, with incorporation or reduction of molecular oxygen"/>
    <property type="evidence" value="ECO:0007669"/>
    <property type="project" value="InterPro"/>
</dbReference>
<dbReference type="AlphaFoldDB" id="A0A9P8LIG8"/>
<proteinExistence type="predicted"/>
<dbReference type="PANTHER" id="PTHR24305">
    <property type="entry name" value="CYTOCHROME P450"/>
    <property type="match status" value="1"/>
</dbReference>
<dbReference type="Proteomes" id="UP000750711">
    <property type="component" value="Unassembled WGS sequence"/>
</dbReference>
<dbReference type="GO" id="GO:0020037">
    <property type="term" value="F:heme binding"/>
    <property type="evidence" value="ECO:0007669"/>
    <property type="project" value="InterPro"/>
</dbReference>
<keyword evidence="1" id="KW-0349">Heme</keyword>
<dbReference type="SUPFAM" id="SSF48264">
    <property type="entry name" value="Cytochrome P450"/>
    <property type="match status" value="1"/>
</dbReference>
<keyword evidence="3" id="KW-1185">Reference proteome</keyword>
<dbReference type="PRINTS" id="PR00385">
    <property type="entry name" value="P450"/>
</dbReference>
<organism evidence="2 3">
    <name type="scientific">Trichoglossum hirsutum</name>
    <dbReference type="NCBI Taxonomy" id="265104"/>
    <lineage>
        <taxon>Eukaryota</taxon>
        <taxon>Fungi</taxon>
        <taxon>Dikarya</taxon>
        <taxon>Ascomycota</taxon>
        <taxon>Pezizomycotina</taxon>
        <taxon>Geoglossomycetes</taxon>
        <taxon>Geoglossales</taxon>
        <taxon>Geoglossaceae</taxon>
        <taxon>Trichoglossum</taxon>
    </lineage>
</organism>
<comment type="cofactor">
    <cofactor evidence="1">
        <name>heme</name>
        <dbReference type="ChEBI" id="CHEBI:30413"/>
    </cofactor>
</comment>
<dbReference type="InterPro" id="IPR002401">
    <property type="entry name" value="Cyt_P450_E_grp-I"/>
</dbReference>
<dbReference type="GO" id="GO:0005506">
    <property type="term" value="F:iron ion binding"/>
    <property type="evidence" value="ECO:0007669"/>
    <property type="project" value="InterPro"/>
</dbReference>
<dbReference type="InterPro" id="IPR001128">
    <property type="entry name" value="Cyt_P450"/>
</dbReference>
<dbReference type="InterPro" id="IPR050121">
    <property type="entry name" value="Cytochrome_P450_monoxygenase"/>
</dbReference>
<evidence type="ECO:0000313" key="2">
    <source>
        <dbReference type="EMBL" id="KAH0566000.1"/>
    </source>
</evidence>
<accession>A0A9P8LIG8</accession>
<reference evidence="2" key="1">
    <citation type="submission" date="2021-03" db="EMBL/GenBank/DDBJ databases">
        <title>Comparative genomics and phylogenomic investigation of the class Geoglossomycetes provide insights into ecological specialization and systematics.</title>
        <authorList>
            <person name="Melie T."/>
            <person name="Pirro S."/>
            <person name="Miller A.N."/>
            <person name="Quandt A."/>
        </authorList>
    </citation>
    <scope>NUCLEOTIDE SEQUENCE</scope>
    <source>
        <strain evidence="2">CAQ_001_2017</strain>
    </source>
</reference>
<gene>
    <name evidence="2" type="ORF">GP486_000591</name>
</gene>
<evidence type="ECO:0000256" key="1">
    <source>
        <dbReference type="PIRSR" id="PIRSR602401-1"/>
    </source>
</evidence>
<keyword evidence="1" id="KW-0479">Metal-binding</keyword>
<dbReference type="Gene3D" id="1.10.630.10">
    <property type="entry name" value="Cytochrome P450"/>
    <property type="match status" value="1"/>
</dbReference>
<dbReference type="PRINTS" id="PR00463">
    <property type="entry name" value="EP450I"/>
</dbReference>
<name>A0A9P8LIG8_9PEZI</name>
<evidence type="ECO:0000313" key="3">
    <source>
        <dbReference type="Proteomes" id="UP000750711"/>
    </source>
</evidence>
<dbReference type="PANTHER" id="PTHR24305:SF164">
    <property type="entry name" value="P450, PUTATIVE (EUROFUNG)-RELATED"/>
    <property type="match status" value="1"/>
</dbReference>
<dbReference type="Pfam" id="PF00067">
    <property type="entry name" value="p450"/>
    <property type="match status" value="1"/>
</dbReference>
<sequence>MVQELTYYDSLKARLLKYYSPFLSAKLGIIFSPERVQHGSIVDQYTHSICKRNVTEFTVLHRLQSQKEELHQLEIASECSDHLSAGIDTTGDALCFLMWRLSQPDCLPVQDRLREELLKDSDAAFDNPYLDAVVKEGLRCFPPIPMSLPRYVPQGGRFIEGYRLPANMIVSCQPFTLNQIDTAVFPEPTRFIPERWLEKTGSEERNQLFFTFALGGRGCIGKNLAYAEMKCLLREVYSQYRTQAAPEMKGCMDMADQIISSRPKDQTCQLVFERVVT</sequence>
<comment type="caution">
    <text evidence="2">The sequence shown here is derived from an EMBL/GenBank/DDBJ whole genome shotgun (WGS) entry which is preliminary data.</text>
</comment>
<evidence type="ECO:0008006" key="4">
    <source>
        <dbReference type="Google" id="ProtNLM"/>
    </source>
</evidence>
<dbReference type="InterPro" id="IPR036396">
    <property type="entry name" value="Cyt_P450_sf"/>
</dbReference>
<protein>
    <recommendedName>
        <fullName evidence="4">Cytochrome P450</fullName>
    </recommendedName>
</protein>
<dbReference type="EMBL" id="JAGHQM010000042">
    <property type="protein sequence ID" value="KAH0566000.1"/>
    <property type="molecule type" value="Genomic_DNA"/>
</dbReference>
<keyword evidence="1" id="KW-0408">Iron</keyword>
<dbReference type="GO" id="GO:0004497">
    <property type="term" value="F:monooxygenase activity"/>
    <property type="evidence" value="ECO:0007669"/>
    <property type="project" value="InterPro"/>
</dbReference>